<sequence>MIQEGGGKLRGKVEKGILKVAKGGKKGLERLTNRHSEEDLEPSEWTVGVAKVRSLSGFSRFYLDMRLSFCSYRHRIQHRVDPEERTKDIRFTSSTKPDTMPSENTLGTSSTRGTTQMKHVAAADPTPARDDSATGVVIFHESIYKIQVVYWRQELFSLPENGQLSLEDGKTAAFKGIAGTKLVFDLNSIDVVKSSRMGGLMHDAFTITPKETAGTVVKGKPYVFTCFLEENRSTAVKKIRSAIADARLVEEEKKFDGSRVKTKEMEQEQSPFVMEADPRLQQMQIIATKKIRGVSLQDYYEVAWSEGVDCDKSPMYQPFLESMDKNNVVVSPWETAGGYKGEWCGETYASQRTVTFQFMKQTIGMTLVNVKHTQRCQRVNDDRCIVQMTLEMKGFPYADCFVVHVRHVATRVGECDLKIEIGMHVQFLKSCMFEKKIRTNTGAETAKAQQTLLNRTVEGCKGYAKVSSTTADSLDDEDEDQVETKEMTESQNQASQKGSLKLPEVIVTMLRTILMTLAVAFRTYLVPYIPEQLIERVPPRTVEEAVANSIQAVDSLRVKSLESVSERRKNDVLREIGLIEKSIERIERIHAAGLN</sequence>
<reference evidence="5 6" key="1">
    <citation type="journal article" date="2012" name="Genome Biol.">
        <title>Genome and low-iron response of an oceanic diatom adapted to chronic iron limitation.</title>
        <authorList>
            <person name="Lommer M."/>
            <person name="Specht M."/>
            <person name="Roy A.S."/>
            <person name="Kraemer L."/>
            <person name="Andreson R."/>
            <person name="Gutowska M.A."/>
            <person name="Wolf J."/>
            <person name="Bergner S.V."/>
            <person name="Schilhabel M.B."/>
            <person name="Klostermeier U.C."/>
            <person name="Beiko R.G."/>
            <person name="Rosenstiel P."/>
            <person name="Hippler M."/>
            <person name="Laroche J."/>
        </authorList>
    </citation>
    <scope>NUCLEOTIDE SEQUENCE [LARGE SCALE GENOMIC DNA]</scope>
    <source>
        <strain evidence="5 6">CCMP1005</strain>
    </source>
</reference>
<proteinExistence type="predicted"/>
<evidence type="ECO:0000313" key="6">
    <source>
        <dbReference type="Proteomes" id="UP000266841"/>
    </source>
</evidence>
<protein>
    <recommendedName>
        <fullName evidence="4">VASt domain-containing protein</fullName>
    </recommendedName>
</protein>
<feature type="domain" description="VASt" evidence="4">
    <location>
        <begin position="282"/>
        <end position="464"/>
    </location>
</feature>
<dbReference type="Proteomes" id="UP000266841">
    <property type="component" value="Unassembled WGS sequence"/>
</dbReference>
<evidence type="ECO:0000256" key="3">
    <source>
        <dbReference type="SAM" id="MobiDB-lite"/>
    </source>
</evidence>
<evidence type="ECO:0000256" key="2">
    <source>
        <dbReference type="ARBA" id="ARBA00023136"/>
    </source>
</evidence>
<dbReference type="InterPro" id="IPR031968">
    <property type="entry name" value="VASt"/>
</dbReference>
<dbReference type="PANTHER" id="PTHR47666:SF1">
    <property type="entry name" value="PROTEIN VASCULAR ASSOCIATED DEATH 1, CHLOROPLASTIC"/>
    <property type="match status" value="1"/>
</dbReference>
<feature type="compositionally biased region" description="Polar residues" evidence="3">
    <location>
        <begin position="91"/>
        <end position="114"/>
    </location>
</feature>
<evidence type="ECO:0000259" key="4">
    <source>
        <dbReference type="PROSITE" id="PS51778"/>
    </source>
</evidence>
<dbReference type="eggNOG" id="ENOG502T6HD">
    <property type="taxonomic scope" value="Eukaryota"/>
</dbReference>
<dbReference type="Pfam" id="PF16016">
    <property type="entry name" value="VASt"/>
    <property type="match status" value="1"/>
</dbReference>
<comment type="subcellular location">
    <subcellularLocation>
        <location evidence="1">Membrane</location>
    </subcellularLocation>
</comment>
<keyword evidence="2" id="KW-0472">Membrane</keyword>
<dbReference type="OrthoDB" id="957735at2759"/>
<comment type="caution">
    <text evidence="5">The sequence shown here is derived from an EMBL/GenBank/DDBJ whole genome shotgun (WGS) entry which is preliminary data.</text>
</comment>
<dbReference type="PANTHER" id="PTHR47666">
    <property type="entry name" value="PROTEIN VASCULAR ASSOCIATED DEATH 1, CHLOROPLASTIC"/>
    <property type="match status" value="1"/>
</dbReference>
<dbReference type="EMBL" id="AGNL01010010">
    <property type="protein sequence ID" value="EJK69476.1"/>
    <property type="molecule type" value="Genomic_DNA"/>
</dbReference>
<dbReference type="GO" id="GO:0016020">
    <property type="term" value="C:membrane"/>
    <property type="evidence" value="ECO:0007669"/>
    <property type="project" value="UniProtKB-SubCell"/>
</dbReference>
<dbReference type="OMA" id="DYYEVAW"/>
<accession>K0T7Z0</accession>
<organism evidence="5 6">
    <name type="scientific">Thalassiosira oceanica</name>
    <name type="common">Marine diatom</name>
    <dbReference type="NCBI Taxonomy" id="159749"/>
    <lineage>
        <taxon>Eukaryota</taxon>
        <taxon>Sar</taxon>
        <taxon>Stramenopiles</taxon>
        <taxon>Ochrophyta</taxon>
        <taxon>Bacillariophyta</taxon>
        <taxon>Coscinodiscophyceae</taxon>
        <taxon>Thalassiosirophycidae</taxon>
        <taxon>Thalassiosirales</taxon>
        <taxon>Thalassiosiraceae</taxon>
        <taxon>Thalassiosira</taxon>
    </lineage>
</organism>
<feature type="region of interest" description="Disordered" evidence="3">
    <location>
        <begin position="470"/>
        <end position="496"/>
    </location>
</feature>
<evidence type="ECO:0000256" key="1">
    <source>
        <dbReference type="ARBA" id="ARBA00004370"/>
    </source>
</evidence>
<dbReference type="PROSITE" id="PS51778">
    <property type="entry name" value="VAST"/>
    <property type="match status" value="1"/>
</dbReference>
<keyword evidence="6" id="KW-1185">Reference proteome</keyword>
<evidence type="ECO:0000313" key="5">
    <source>
        <dbReference type="EMBL" id="EJK69476.1"/>
    </source>
</evidence>
<dbReference type="AlphaFoldDB" id="K0T7Z0"/>
<gene>
    <name evidence="5" type="ORF">THAOC_09264</name>
</gene>
<name>K0T7Z0_THAOC</name>
<feature type="compositionally biased region" description="Basic and acidic residues" evidence="3">
    <location>
        <begin position="81"/>
        <end position="90"/>
    </location>
</feature>
<feature type="region of interest" description="Disordered" evidence="3">
    <location>
        <begin position="81"/>
        <end position="114"/>
    </location>
</feature>